<reference evidence="1" key="1">
    <citation type="submission" date="2021-03" db="EMBL/GenBank/DDBJ databases">
        <title>Chromosome level genome of the anhydrobiotic midge Polypedilum vanderplanki.</title>
        <authorList>
            <person name="Yoshida Y."/>
            <person name="Kikawada T."/>
            <person name="Gusev O."/>
        </authorList>
    </citation>
    <scope>NUCLEOTIDE SEQUENCE</scope>
    <source>
        <strain evidence="1">NIAS01</strain>
        <tissue evidence="1">Whole body or cell culture</tissue>
    </source>
</reference>
<name>A0A9J6C5U9_POLVA</name>
<comment type="caution">
    <text evidence="1">The sequence shown here is derived from an EMBL/GenBank/DDBJ whole genome shotgun (WGS) entry which is preliminary data.</text>
</comment>
<evidence type="ECO:0000313" key="1">
    <source>
        <dbReference type="EMBL" id="KAG5677208.1"/>
    </source>
</evidence>
<gene>
    <name evidence="1" type="ORF">PVAND_006986</name>
</gene>
<accession>A0A9J6C5U9</accession>
<protein>
    <submittedName>
        <fullName evidence="1">Uncharacterized protein</fullName>
    </submittedName>
</protein>
<keyword evidence="2" id="KW-1185">Reference proteome</keyword>
<dbReference type="Proteomes" id="UP001107558">
    <property type="component" value="Chromosome 2"/>
</dbReference>
<proteinExistence type="predicted"/>
<evidence type="ECO:0000313" key="2">
    <source>
        <dbReference type="Proteomes" id="UP001107558"/>
    </source>
</evidence>
<dbReference type="EMBL" id="JADBJN010000002">
    <property type="protein sequence ID" value="KAG5677208.1"/>
    <property type="molecule type" value="Genomic_DNA"/>
</dbReference>
<dbReference type="AlphaFoldDB" id="A0A9J6C5U9"/>
<organism evidence="1 2">
    <name type="scientific">Polypedilum vanderplanki</name>
    <name type="common">Sleeping chironomid midge</name>
    <dbReference type="NCBI Taxonomy" id="319348"/>
    <lineage>
        <taxon>Eukaryota</taxon>
        <taxon>Metazoa</taxon>
        <taxon>Ecdysozoa</taxon>
        <taxon>Arthropoda</taxon>
        <taxon>Hexapoda</taxon>
        <taxon>Insecta</taxon>
        <taxon>Pterygota</taxon>
        <taxon>Neoptera</taxon>
        <taxon>Endopterygota</taxon>
        <taxon>Diptera</taxon>
        <taxon>Nematocera</taxon>
        <taxon>Chironomoidea</taxon>
        <taxon>Chironomidae</taxon>
        <taxon>Chironominae</taxon>
        <taxon>Polypedilum</taxon>
        <taxon>Polypedilum</taxon>
    </lineage>
</organism>
<sequence length="91" mass="10456">MLNVALDKITPLTGRCFGTGASTNIEDRMVAHNTNKRYDYVPKKDFHKYALFKSGDKIVTKEEFFVLKPSDVLKFEAYAHAVLRLTPKYQN</sequence>